<dbReference type="Pfam" id="PF17836">
    <property type="entry name" value="PglD_N"/>
    <property type="match status" value="1"/>
</dbReference>
<dbReference type="InterPro" id="IPR041561">
    <property type="entry name" value="PglD_N"/>
</dbReference>
<dbReference type="Gene3D" id="2.160.10.10">
    <property type="entry name" value="Hexapeptide repeat proteins"/>
    <property type="match status" value="1"/>
</dbReference>
<evidence type="ECO:0000313" key="4">
    <source>
        <dbReference type="Proteomes" id="UP001501682"/>
    </source>
</evidence>
<dbReference type="EMBL" id="BAABCB010000005">
    <property type="protein sequence ID" value="GAA4241036.1"/>
    <property type="molecule type" value="Genomic_DNA"/>
</dbReference>
<dbReference type="InterPro" id="IPR011004">
    <property type="entry name" value="Trimer_LpxA-like_sf"/>
</dbReference>
<name>A0ABP8CM97_9FLAO</name>
<dbReference type="InterPro" id="IPR020019">
    <property type="entry name" value="AcTrfase_PglD-like"/>
</dbReference>
<sequence length="221" mass="23434">MKNILIYGASGHAKMIIDIIHKKNNYTIKGFIDSFKPKNEMISGYKILGNLEQLSSIIEALNIEGIVIAVGDNFTRQSAYYKIREIAPQLQFVSIIHPNAVIANDVIIEEGTVIMANAVINANAKVGKLTILNTASSLGHDSKMADFSSLASGVTIAGNVQIGFCSAICLGALVIQQITIGDNTVVGAGSLVLKSIGNLKQAFGSPINTVKGRAVDSKYLG</sequence>
<dbReference type="Gene3D" id="3.40.50.20">
    <property type="match status" value="1"/>
</dbReference>
<organism evidence="3 4">
    <name type="scientific">Winogradskyella damuponensis</name>
    <dbReference type="NCBI Taxonomy" id="943939"/>
    <lineage>
        <taxon>Bacteria</taxon>
        <taxon>Pseudomonadati</taxon>
        <taxon>Bacteroidota</taxon>
        <taxon>Flavobacteriia</taxon>
        <taxon>Flavobacteriales</taxon>
        <taxon>Flavobacteriaceae</taxon>
        <taxon>Winogradskyella</taxon>
    </lineage>
</organism>
<dbReference type="PANTHER" id="PTHR43300">
    <property type="entry name" value="ACETYLTRANSFERASE"/>
    <property type="match status" value="1"/>
</dbReference>
<dbReference type="Proteomes" id="UP001501682">
    <property type="component" value="Unassembled WGS sequence"/>
</dbReference>
<dbReference type="SUPFAM" id="SSF51161">
    <property type="entry name" value="Trimeric LpxA-like enzymes"/>
    <property type="match status" value="1"/>
</dbReference>
<evidence type="ECO:0000256" key="1">
    <source>
        <dbReference type="ARBA" id="ARBA00007274"/>
    </source>
</evidence>
<dbReference type="PANTHER" id="PTHR43300:SF7">
    <property type="entry name" value="UDP-N-ACETYLBACILLOSAMINE N-ACETYLTRANSFERASE"/>
    <property type="match status" value="1"/>
</dbReference>
<dbReference type="RefSeq" id="WP_334469764.1">
    <property type="nucleotide sequence ID" value="NZ_BAABCB010000005.1"/>
</dbReference>
<feature type="domain" description="PglD N-terminal" evidence="2">
    <location>
        <begin position="3"/>
        <end position="82"/>
    </location>
</feature>
<reference evidence="4" key="1">
    <citation type="journal article" date="2019" name="Int. J. Syst. Evol. Microbiol.">
        <title>The Global Catalogue of Microorganisms (GCM) 10K type strain sequencing project: providing services to taxonomists for standard genome sequencing and annotation.</title>
        <authorList>
            <consortium name="The Broad Institute Genomics Platform"/>
            <consortium name="The Broad Institute Genome Sequencing Center for Infectious Disease"/>
            <person name="Wu L."/>
            <person name="Ma J."/>
        </authorList>
    </citation>
    <scope>NUCLEOTIDE SEQUENCE [LARGE SCALE GENOMIC DNA]</scope>
    <source>
        <strain evidence="4">JCM 17633</strain>
    </source>
</reference>
<evidence type="ECO:0000313" key="3">
    <source>
        <dbReference type="EMBL" id="GAA4241036.1"/>
    </source>
</evidence>
<dbReference type="InterPro" id="IPR050179">
    <property type="entry name" value="Trans_hexapeptide_repeat"/>
</dbReference>
<dbReference type="NCBIfam" id="TIGR03570">
    <property type="entry name" value="NeuD_NnaD"/>
    <property type="match status" value="1"/>
</dbReference>
<accession>A0ABP8CM97</accession>
<keyword evidence="4" id="KW-1185">Reference proteome</keyword>
<comment type="caution">
    <text evidence="3">The sequence shown here is derived from an EMBL/GenBank/DDBJ whole genome shotgun (WGS) entry which is preliminary data.</text>
</comment>
<protein>
    <submittedName>
        <fullName evidence="3">Acetyltransferase</fullName>
    </submittedName>
</protein>
<proteinExistence type="inferred from homology"/>
<dbReference type="CDD" id="cd03360">
    <property type="entry name" value="LbH_AT_putative"/>
    <property type="match status" value="1"/>
</dbReference>
<comment type="similarity">
    <text evidence="1">Belongs to the transferase hexapeptide repeat family.</text>
</comment>
<gene>
    <name evidence="3" type="ORF">GCM10022292_05810</name>
</gene>
<evidence type="ECO:0000259" key="2">
    <source>
        <dbReference type="Pfam" id="PF17836"/>
    </source>
</evidence>